<keyword evidence="3" id="KW-0067">ATP-binding</keyword>
<comment type="caution">
    <text evidence="3">The sequence shown here is derived from an EMBL/GenBank/DDBJ whole genome shotgun (WGS) entry which is preliminary data.</text>
</comment>
<evidence type="ECO:0000313" key="4">
    <source>
        <dbReference type="Proteomes" id="UP001054945"/>
    </source>
</evidence>
<keyword evidence="1" id="KW-0812">Transmembrane</keyword>
<evidence type="ECO:0000256" key="1">
    <source>
        <dbReference type="SAM" id="Phobius"/>
    </source>
</evidence>
<keyword evidence="3" id="KW-0547">Nucleotide-binding</keyword>
<sequence>MGDIRVFSLIGNIEQMDQIITLKKAVELGKSVPDYKVWLQRFPYPEHIDATMLFSEISIVPWVICYGYLIFIINIVRRAIEEKVNGSKKSYWCVTKPNEMDEINLVKTETSSDYFEEEPTRSLAGVAIKNLSKEFRTGMTSKLAVNDVSLNIYQGQITALLGHNGAGKTTTINILTGLYTPTSGTATINGYDILAETTKARRGYGVCPQHNVLYDTLTVEEHLKIYAAVCILYLIAIFLHSNYDY</sequence>
<dbReference type="Proteomes" id="UP001054945">
    <property type="component" value="Unassembled WGS sequence"/>
</dbReference>
<dbReference type="GO" id="GO:0016887">
    <property type="term" value="F:ATP hydrolysis activity"/>
    <property type="evidence" value="ECO:0007669"/>
    <property type="project" value="InterPro"/>
</dbReference>
<keyword evidence="1" id="KW-0472">Membrane</keyword>
<feature type="transmembrane region" description="Helical" evidence="1">
    <location>
        <begin position="225"/>
        <end position="243"/>
    </location>
</feature>
<gene>
    <name evidence="3" type="primary">ABCA3</name>
    <name evidence="3" type="ORF">CEXT_417491</name>
</gene>
<name>A0AAV4XMG8_CAEEX</name>
<dbReference type="GO" id="GO:0005319">
    <property type="term" value="F:lipid transporter activity"/>
    <property type="evidence" value="ECO:0007669"/>
    <property type="project" value="TreeGrafter"/>
</dbReference>
<evidence type="ECO:0000313" key="3">
    <source>
        <dbReference type="EMBL" id="GIY96366.1"/>
    </source>
</evidence>
<dbReference type="PANTHER" id="PTHR19229">
    <property type="entry name" value="ATP-BINDING CASSETTE TRANSPORTER SUBFAMILY A ABCA"/>
    <property type="match status" value="1"/>
</dbReference>
<dbReference type="InterPro" id="IPR027417">
    <property type="entry name" value="P-loop_NTPase"/>
</dbReference>
<dbReference type="Gene3D" id="3.40.50.300">
    <property type="entry name" value="P-loop containing nucleotide triphosphate hydrolases"/>
    <property type="match status" value="1"/>
</dbReference>
<reference evidence="3 4" key="1">
    <citation type="submission" date="2021-06" db="EMBL/GenBank/DDBJ databases">
        <title>Caerostris extrusa draft genome.</title>
        <authorList>
            <person name="Kono N."/>
            <person name="Arakawa K."/>
        </authorList>
    </citation>
    <scope>NUCLEOTIDE SEQUENCE [LARGE SCALE GENOMIC DNA]</scope>
</reference>
<dbReference type="GO" id="GO:0140359">
    <property type="term" value="F:ABC-type transporter activity"/>
    <property type="evidence" value="ECO:0007669"/>
    <property type="project" value="InterPro"/>
</dbReference>
<dbReference type="GO" id="GO:0005524">
    <property type="term" value="F:ATP binding"/>
    <property type="evidence" value="ECO:0007669"/>
    <property type="project" value="UniProtKB-KW"/>
</dbReference>
<keyword evidence="1" id="KW-1133">Transmembrane helix</keyword>
<evidence type="ECO:0000259" key="2">
    <source>
        <dbReference type="Pfam" id="PF00005"/>
    </source>
</evidence>
<feature type="domain" description="ABC transporter" evidence="2">
    <location>
        <begin position="145"/>
        <end position="222"/>
    </location>
</feature>
<dbReference type="EMBL" id="BPLR01018037">
    <property type="protein sequence ID" value="GIY96366.1"/>
    <property type="molecule type" value="Genomic_DNA"/>
</dbReference>
<accession>A0AAV4XMG8</accession>
<proteinExistence type="predicted"/>
<dbReference type="InterPro" id="IPR003439">
    <property type="entry name" value="ABC_transporter-like_ATP-bd"/>
</dbReference>
<protein>
    <submittedName>
        <fullName evidence="3">ATP-binding cassette sub-family A member 3</fullName>
    </submittedName>
</protein>
<dbReference type="AlphaFoldDB" id="A0AAV4XMG8"/>
<dbReference type="InterPro" id="IPR026082">
    <property type="entry name" value="ABCA"/>
</dbReference>
<dbReference type="GO" id="GO:0016020">
    <property type="term" value="C:membrane"/>
    <property type="evidence" value="ECO:0007669"/>
    <property type="project" value="InterPro"/>
</dbReference>
<keyword evidence="4" id="KW-1185">Reference proteome</keyword>
<dbReference type="Pfam" id="PF00005">
    <property type="entry name" value="ABC_tran"/>
    <property type="match status" value="1"/>
</dbReference>
<dbReference type="SUPFAM" id="SSF52540">
    <property type="entry name" value="P-loop containing nucleoside triphosphate hydrolases"/>
    <property type="match status" value="2"/>
</dbReference>
<feature type="transmembrane region" description="Helical" evidence="1">
    <location>
        <begin position="59"/>
        <end position="80"/>
    </location>
</feature>
<organism evidence="3 4">
    <name type="scientific">Caerostris extrusa</name>
    <name type="common">Bark spider</name>
    <name type="synonym">Caerostris bankana</name>
    <dbReference type="NCBI Taxonomy" id="172846"/>
    <lineage>
        <taxon>Eukaryota</taxon>
        <taxon>Metazoa</taxon>
        <taxon>Ecdysozoa</taxon>
        <taxon>Arthropoda</taxon>
        <taxon>Chelicerata</taxon>
        <taxon>Arachnida</taxon>
        <taxon>Araneae</taxon>
        <taxon>Araneomorphae</taxon>
        <taxon>Entelegynae</taxon>
        <taxon>Araneoidea</taxon>
        <taxon>Araneidae</taxon>
        <taxon>Caerostris</taxon>
    </lineage>
</organism>